<feature type="binding site" evidence="3">
    <location>
        <position position="342"/>
    </location>
    <ligand>
        <name>CTP</name>
        <dbReference type="ChEBI" id="CHEBI:37563"/>
    </ligand>
</feature>
<feature type="binding site" evidence="3">
    <location>
        <position position="324"/>
    </location>
    <ligand>
        <name>CTP</name>
        <dbReference type="ChEBI" id="CHEBI:37563"/>
    </ligand>
</feature>
<dbReference type="Gene3D" id="3.40.50.1950">
    <property type="entry name" value="Flavin prenyltransferase-like"/>
    <property type="match status" value="1"/>
</dbReference>
<evidence type="ECO:0000259" key="6">
    <source>
        <dbReference type="Pfam" id="PF04127"/>
    </source>
</evidence>
<dbReference type="SUPFAM" id="SSF102645">
    <property type="entry name" value="CoaB-like"/>
    <property type="match status" value="1"/>
</dbReference>
<evidence type="ECO:0000256" key="2">
    <source>
        <dbReference type="ARBA" id="ARBA00023239"/>
    </source>
</evidence>
<dbReference type="Pfam" id="PF04127">
    <property type="entry name" value="DFP"/>
    <property type="match status" value="1"/>
</dbReference>
<dbReference type="InterPro" id="IPR005252">
    <property type="entry name" value="CoaBC"/>
</dbReference>
<feature type="binding site" evidence="3">
    <location>
        <begin position="305"/>
        <end position="308"/>
    </location>
    <ligand>
        <name>CTP</name>
        <dbReference type="ChEBI" id="CHEBI:37563"/>
    </ligand>
</feature>
<feature type="binding site" evidence="3">
    <location>
        <position position="280"/>
    </location>
    <ligand>
        <name>CTP</name>
        <dbReference type="ChEBI" id="CHEBI:37563"/>
    </ligand>
</feature>
<feature type="domain" description="Flavoprotein" evidence="5">
    <location>
        <begin position="5"/>
        <end position="174"/>
    </location>
</feature>
<accession>A0A2T0WAV7</accession>
<dbReference type="GO" id="GO:0015937">
    <property type="term" value="P:coenzyme A biosynthetic process"/>
    <property type="evidence" value="ECO:0007669"/>
    <property type="project" value="UniProtKB-UniRule"/>
</dbReference>
<dbReference type="InterPro" id="IPR007085">
    <property type="entry name" value="DNA/pantothenate-metab_flavo_C"/>
</dbReference>
<keyword evidence="3 4" id="KW-0436">Ligase</keyword>
<dbReference type="GO" id="GO:0071513">
    <property type="term" value="C:phosphopantothenoylcysteine decarboxylase complex"/>
    <property type="evidence" value="ECO:0007669"/>
    <property type="project" value="TreeGrafter"/>
</dbReference>
<dbReference type="SUPFAM" id="SSF52507">
    <property type="entry name" value="Homo-oligomeric flavin-containing Cys decarboxylases, HFCD"/>
    <property type="match status" value="1"/>
</dbReference>
<dbReference type="GO" id="GO:0015941">
    <property type="term" value="P:pantothenate catabolic process"/>
    <property type="evidence" value="ECO:0007669"/>
    <property type="project" value="InterPro"/>
</dbReference>
<evidence type="ECO:0000256" key="3">
    <source>
        <dbReference type="HAMAP-Rule" id="MF_02225"/>
    </source>
</evidence>
<comment type="cofactor">
    <cofactor evidence="3">
        <name>Mg(2+)</name>
        <dbReference type="ChEBI" id="CHEBI:18420"/>
    </cofactor>
</comment>
<dbReference type="InterPro" id="IPR036551">
    <property type="entry name" value="Flavin_trans-like"/>
</dbReference>
<feature type="region of interest" description="Phosphopantothenate--cysteine ligase" evidence="3">
    <location>
        <begin position="193"/>
        <end position="399"/>
    </location>
</feature>
<evidence type="ECO:0000313" key="8">
    <source>
        <dbReference type="Proteomes" id="UP000238205"/>
    </source>
</evidence>
<comment type="function">
    <text evidence="3">Catalyzes two sequential steps in the biosynthesis of coenzyme A. In the first step cysteine is conjugated to 4'-phosphopantothenate to form 4-phosphopantothenoylcysteine. In the second step the latter compound is decarboxylated to form 4'-phosphopantotheine.</text>
</comment>
<dbReference type="GO" id="GO:0004633">
    <property type="term" value="F:phosphopantothenoylcysteine decarboxylase activity"/>
    <property type="evidence" value="ECO:0007669"/>
    <property type="project" value="UniProtKB-UniRule"/>
</dbReference>
<dbReference type="Pfam" id="PF02441">
    <property type="entry name" value="Flavoprotein"/>
    <property type="match status" value="1"/>
</dbReference>
<dbReference type="HAMAP" id="MF_02225">
    <property type="entry name" value="CoaBC"/>
    <property type="match status" value="1"/>
</dbReference>
<evidence type="ECO:0000256" key="1">
    <source>
        <dbReference type="ARBA" id="ARBA00022793"/>
    </source>
</evidence>
<dbReference type="GO" id="GO:0046872">
    <property type="term" value="F:metal ion binding"/>
    <property type="evidence" value="ECO:0007669"/>
    <property type="project" value="UniProtKB-KW"/>
</dbReference>
<comment type="similarity">
    <text evidence="3 4">In the N-terminal section; belongs to the HFCD (homo-oligomeric flavin containing Cys decarboxylase) superfamily.</text>
</comment>
<keyword evidence="3 4" id="KW-0288">FMN</keyword>
<comment type="pathway">
    <text evidence="3 4">Cofactor biosynthesis; coenzyme A biosynthesis; CoA from (R)-pantothenate: step 3/5.</text>
</comment>
<feature type="binding site" evidence="3">
    <location>
        <position position="338"/>
    </location>
    <ligand>
        <name>CTP</name>
        <dbReference type="ChEBI" id="CHEBI:37563"/>
    </ligand>
</feature>
<keyword evidence="3" id="KW-0511">Multifunctional enzyme</keyword>
<dbReference type="PANTHER" id="PTHR14359:SF6">
    <property type="entry name" value="PHOSPHOPANTOTHENOYLCYSTEINE DECARBOXYLASE"/>
    <property type="match status" value="1"/>
</dbReference>
<keyword evidence="3" id="KW-0460">Magnesium</keyword>
<dbReference type="Gene3D" id="3.40.50.10300">
    <property type="entry name" value="CoaB-like"/>
    <property type="match status" value="1"/>
</dbReference>
<evidence type="ECO:0000256" key="4">
    <source>
        <dbReference type="RuleBase" id="RU364078"/>
    </source>
</evidence>
<comment type="catalytic activity">
    <reaction evidence="3 4">
        <text>N-[(R)-4-phosphopantothenoyl]-L-cysteine + H(+) = (R)-4'-phosphopantetheine + CO2</text>
        <dbReference type="Rhea" id="RHEA:16793"/>
        <dbReference type="ChEBI" id="CHEBI:15378"/>
        <dbReference type="ChEBI" id="CHEBI:16526"/>
        <dbReference type="ChEBI" id="CHEBI:59458"/>
        <dbReference type="ChEBI" id="CHEBI:61723"/>
        <dbReference type="EC" id="4.1.1.36"/>
    </reaction>
</comment>
<gene>
    <name evidence="3" type="primary">coaBC</name>
    <name evidence="7" type="ORF">CLV38_10220</name>
</gene>
<organism evidence="7 8">
    <name type="scientific">Alkalibacterium olivapovliticus</name>
    <dbReference type="NCBI Taxonomy" id="99907"/>
    <lineage>
        <taxon>Bacteria</taxon>
        <taxon>Bacillati</taxon>
        <taxon>Bacillota</taxon>
        <taxon>Bacilli</taxon>
        <taxon>Lactobacillales</taxon>
        <taxon>Carnobacteriaceae</taxon>
        <taxon>Alkalibacterium</taxon>
    </lineage>
</organism>
<comment type="function">
    <text evidence="4">Catalyzes two steps in the biosynthesis of coenzyme A. In the first step cysteine is conjugated to 4'-phosphopantothenate to form 4-phosphopantothenoylcysteine, in the latter compound is decarboxylated to form 4'-phosphopantotheine.</text>
</comment>
<evidence type="ECO:0000259" key="5">
    <source>
        <dbReference type="Pfam" id="PF02441"/>
    </source>
</evidence>
<dbReference type="PANTHER" id="PTHR14359">
    <property type="entry name" value="HOMO-OLIGOMERIC FLAVIN CONTAINING CYS DECARBOXYLASE FAMILY"/>
    <property type="match status" value="1"/>
</dbReference>
<dbReference type="UniPathway" id="UPA00241">
    <property type="reaction ID" value="UER00353"/>
</dbReference>
<comment type="caution">
    <text evidence="7">The sequence shown here is derived from an EMBL/GenBank/DDBJ whole genome shotgun (WGS) entry which is preliminary data.</text>
</comment>
<feature type="domain" description="DNA/pantothenate metabolism flavoprotein C-terminal" evidence="6">
    <location>
        <begin position="188"/>
        <end position="396"/>
    </location>
</feature>
<reference evidence="7 8" key="1">
    <citation type="submission" date="2018-03" db="EMBL/GenBank/DDBJ databases">
        <title>Genomic Encyclopedia of Archaeal and Bacterial Type Strains, Phase II (KMG-II): from individual species to whole genera.</title>
        <authorList>
            <person name="Goeker M."/>
        </authorList>
    </citation>
    <scope>NUCLEOTIDE SEQUENCE [LARGE SCALE GENOMIC DNA]</scope>
    <source>
        <strain evidence="7 8">DSM 13175</strain>
    </source>
</reference>
<keyword evidence="2 3" id="KW-0456">Lyase</keyword>
<comment type="similarity">
    <text evidence="3 4">In the C-terminal section; belongs to the PPC synthetase family.</text>
</comment>
<dbReference type="GO" id="GO:0010181">
    <property type="term" value="F:FMN binding"/>
    <property type="evidence" value="ECO:0007669"/>
    <property type="project" value="UniProtKB-UniRule"/>
</dbReference>
<protein>
    <recommendedName>
        <fullName evidence="3">Coenzyme A biosynthesis bifunctional protein CoaBC</fullName>
    </recommendedName>
    <alternativeName>
        <fullName evidence="3">DNA/pantothenate metabolism flavoprotein</fullName>
    </alternativeName>
    <alternativeName>
        <fullName evidence="3">Phosphopantothenoylcysteine synthetase/decarboxylase</fullName>
        <shortName evidence="3">PPCS-PPCDC</shortName>
    </alternativeName>
    <domain>
        <recommendedName>
            <fullName evidence="3">Phosphopantothenoylcysteine decarboxylase</fullName>
            <shortName evidence="3">PPC decarboxylase</shortName>
            <shortName evidence="3">PPC-DC</shortName>
            <ecNumber evidence="3">4.1.1.36</ecNumber>
        </recommendedName>
        <alternativeName>
            <fullName evidence="3">CoaC</fullName>
        </alternativeName>
    </domain>
    <domain>
        <recommendedName>
            <fullName evidence="3">Phosphopantothenate--cysteine ligase</fullName>
            <ecNumber evidence="3">6.3.2.5</ecNumber>
        </recommendedName>
        <alternativeName>
            <fullName evidence="3">CoaB</fullName>
        </alternativeName>
        <alternativeName>
            <fullName evidence="3">Phosphopantothenoylcysteine synthetase</fullName>
            <shortName evidence="3">PPC synthetase</shortName>
            <shortName evidence="3">PPC-S</shortName>
        </alternativeName>
    </domain>
</protein>
<dbReference type="InterPro" id="IPR003382">
    <property type="entry name" value="Flavoprotein"/>
</dbReference>
<comment type="caution">
    <text evidence="3">Lacks conserved residue(s) required for the propagation of feature annotation.</text>
</comment>
<dbReference type="Proteomes" id="UP000238205">
    <property type="component" value="Unassembled WGS sequence"/>
</dbReference>
<comment type="catalytic activity">
    <reaction evidence="3 4">
        <text>(R)-4'-phosphopantothenate + L-cysteine + CTP = N-[(R)-4-phosphopantothenoyl]-L-cysteine + CMP + diphosphate + H(+)</text>
        <dbReference type="Rhea" id="RHEA:19397"/>
        <dbReference type="ChEBI" id="CHEBI:10986"/>
        <dbReference type="ChEBI" id="CHEBI:15378"/>
        <dbReference type="ChEBI" id="CHEBI:33019"/>
        <dbReference type="ChEBI" id="CHEBI:35235"/>
        <dbReference type="ChEBI" id="CHEBI:37563"/>
        <dbReference type="ChEBI" id="CHEBI:59458"/>
        <dbReference type="ChEBI" id="CHEBI:60377"/>
        <dbReference type="EC" id="6.3.2.5"/>
    </reaction>
</comment>
<dbReference type="EC" id="6.3.2.5" evidence="3"/>
<dbReference type="EMBL" id="PVTO01000002">
    <property type="protein sequence ID" value="PRY83839.1"/>
    <property type="molecule type" value="Genomic_DNA"/>
</dbReference>
<feature type="region of interest" description="Phosphopantothenoylcysteine decarboxylase" evidence="3">
    <location>
        <begin position="1"/>
        <end position="192"/>
    </location>
</feature>
<dbReference type="RefSeq" id="WP_106190398.1">
    <property type="nucleotide sequence ID" value="NZ_PVTO01000002.1"/>
</dbReference>
<evidence type="ECO:0000313" key="7">
    <source>
        <dbReference type="EMBL" id="PRY83839.1"/>
    </source>
</evidence>
<dbReference type="GO" id="GO:0004632">
    <property type="term" value="F:phosphopantothenate--cysteine ligase activity"/>
    <property type="evidence" value="ECO:0007669"/>
    <property type="project" value="UniProtKB-UniRule"/>
</dbReference>
<keyword evidence="3" id="KW-0479">Metal-binding</keyword>
<proteinExistence type="inferred from homology"/>
<feature type="binding site" evidence="3">
    <location>
        <position position="290"/>
    </location>
    <ligand>
        <name>CTP</name>
        <dbReference type="ChEBI" id="CHEBI:37563"/>
    </ligand>
</feature>
<comment type="cofactor">
    <cofactor evidence="3">
        <name>FMN</name>
        <dbReference type="ChEBI" id="CHEBI:58210"/>
    </cofactor>
    <text evidence="3">Binds 1 FMN per subunit.</text>
</comment>
<comment type="pathway">
    <text evidence="3 4">Cofactor biosynthesis; coenzyme A biosynthesis; CoA from (R)-pantothenate: step 2/5.</text>
</comment>
<keyword evidence="8" id="KW-1185">Reference proteome</keyword>
<dbReference type="OrthoDB" id="9802554at2"/>
<dbReference type="AlphaFoldDB" id="A0A2T0WAV7"/>
<sequence length="399" mass="43999">MIEGKKIALYVTGGIAVYKVVDLLRELIKQGAEVRVAMTTSACEFVSPLTFQVLSKYTVYTNTFTEDNPEVVNHINIADWSDFSVVAPLTANTLAKLANGIADNFVTSALLATTNPVFAVPTMNANMYTNPVTQENIERLKTRNYKVMTPDTGFLAEGYSGQGRYPEKSRIIEELESYIHSVSNALPLKGKKVIVTAGGTKERIDPVRYISNDSSGKMGHALAIEAWKQGADVTLVSASQLESPAYIARVQVESAQDMQDAVLKEFDHADAVIMAAAVSDYAPVKMEEQKMKKKDELTLQFKKNPDILKDLGQKKKTGQVLIGFAAETHELLNYAEEKLTAKNADLIVANQVGVKDRGFNVDQNEVTLLSKNNPPRTISLRNKSDISAEIIEWLINFMN</sequence>
<keyword evidence="3 4" id="KW-0285">Flavoprotein</keyword>
<name>A0A2T0WAV7_9LACT</name>
<dbReference type="EC" id="4.1.1.36" evidence="3"/>
<dbReference type="InterPro" id="IPR035929">
    <property type="entry name" value="CoaB-like_sf"/>
</dbReference>
<keyword evidence="1 3" id="KW-0210">Decarboxylase</keyword>
<dbReference type="NCBIfam" id="TIGR00521">
    <property type="entry name" value="coaBC_dfp"/>
    <property type="match status" value="1"/>
</dbReference>